<organism evidence="2 3">
    <name type="scientific">Coffea arabica</name>
    <name type="common">Arabian coffee</name>
    <dbReference type="NCBI Taxonomy" id="13443"/>
    <lineage>
        <taxon>Eukaryota</taxon>
        <taxon>Viridiplantae</taxon>
        <taxon>Streptophyta</taxon>
        <taxon>Embryophyta</taxon>
        <taxon>Tracheophyta</taxon>
        <taxon>Spermatophyta</taxon>
        <taxon>Magnoliopsida</taxon>
        <taxon>eudicotyledons</taxon>
        <taxon>Gunneridae</taxon>
        <taxon>Pentapetalae</taxon>
        <taxon>asterids</taxon>
        <taxon>lamiids</taxon>
        <taxon>Gentianales</taxon>
        <taxon>Rubiaceae</taxon>
        <taxon>Ixoroideae</taxon>
        <taxon>Gardenieae complex</taxon>
        <taxon>Bertiereae - Coffeeae clade</taxon>
        <taxon>Coffeeae</taxon>
        <taxon>Coffea</taxon>
    </lineage>
</organism>
<dbReference type="SUPFAM" id="SSF56672">
    <property type="entry name" value="DNA/RNA polymerases"/>
    <property type="match status" value="1"/>
</dbReference>
<evidence type="ECO:0000313" key="3">
    <source>
        <dbReference type="RefSeq" id="XP_071912372.1"/>
    </source>
</evidence>
<dbReference type="PANTHER" id="PTHR46890">
    <property type="entry name" value="NON-LTR RETROLELEMENT REVERSE TRANSCRIPTASE-LIKE PROTEIN-RELATED"/>
    <property type="match status" value="1"/>
</dbReference>
<reference evidence="3" key="1">
    <citation type="submission" date="2025-08" db="UniProtKB">
        <authorList>
            <consortium name="RefSeq"/>
        </authorList>
    </citation>
    <scope>IDENTIFICATION</scope>
    <source>
        <tissue evidence="3">Leaves</tissue>
    </source>
</reference>
<proteinExistence type="predicted"/>
<dbReference type="RefSeq" id="XP_071912372.1">
    <property type="nucleotide sequence ID" value="XM_072056271.1"/>
</dbReference>
<keyword evidence="2" id="KW-1185">Reference proteome</keyword>
<dbReference type="Pfam" id="PF00078">
    <property type="entry name" value="RVT_1"/>
    <property type="match status" value="1"/>
</dbReference>
<dbReference type="InterPro" id="IPR052343">
    <property type="entry name" value="Retrotransposon-Effector_Assoc"/>
</dbReference>
<dbReference type="PANTHER" id="PTHR46890:SF48">
    <property type="entry name" value="RNA-DIRECTED DNA POLYMERASE"/>
    <property type="match status" value="1"/>
</dbReference>
<evidence type="ECO:0000313" key="2">
    <source>
        <dbReference type="Proteomes" id="UP001652660"/>
    </source>
</evidence>
<evidence type="ECO:0000259" key="1">
    <source>
        <dbReference type="PROSITE" id="PS50878"/>
    </source>
</evidence>
<dbReference type="GeneID" id="113696788"/>
<protein>
    <recommendedName>
        <fullName evidence="1">Reverse transcriptase domain-containing protein</fullName>
    </recommendedName>
</protein>
<feature type="domain" description="Reverse transcriptase" evidence="1">
    <location>
        <begin position="108"/>
        <end position="412"/>
    </location>
</feature>
<dbReference type="Proteomes" id="UP001652660">
    <property type="component" value="Chromosome 6e"/>
</dbReference>
<sequence length="551" mass="62467">MWLKHPGFLATVRQNWTQPLEGYGMFLLGQKLKRLRKELGIWNKNVFGNIFSKTLAAEEAMHQIEICLEESDTEDARTQWDVQGILLVEENAIGVEACNFFRDLLAAPAGTDEAAMQVLFDNIPTLLPNPDNDYLVRELINDEVKQAIFSLMAKVQQGPMASLGLSLCIVGILLGTMFVKQRRNSFIPLVISPEKSAFVRGREISDNILIAQDLVNGIDRRARGHNIIFKLDMMKAFDRVSWDYLSRLLLRFGFNPRFVALVINNLHSSWFSVLINGKPHGFFLADHGLKQGDPLSTFLFILVSEALSRGLRTLFSLGKLQAYAQPRGTLPISHLAFADDVVIFTRGDRRKEAIDNQTNGLSAAITTIHVPRFSSLQGSDQKGVHPTLDKQDAAEASELKKQDAFGWGTANLDQTRSLCNFTFAVQEPPKTVLHQLKQLVARFFWGETEGREKCHWRNWNALCLPTEHNSLGFNKLEDVMLAFGCKLWWKLRSGDTLWTRYTLSKNMVEHEHVTLAPVCLSSSRIWKRLTRVRAFMEDHMQTLLYDGSASF</sequence>
<dbReference type="PROSITE" id="PS50878">
    <property type="entry name" value="RT_POL"/>
    <property type="match status" value="1"/>
</dbReference>
<name>A0ABM4UYK5_COFAR</name>
<dbReference type="InterPro" id="IPR043502">
    <property type="entry name" value="DNA/RNA_pol_sf"/>
</dbReference>
<accession>A0ABM4UYK5</accession>
<dbReference type="InterPro" id="IPR000477">
    <property type="entry name" value="RT_dom"/>
</dbReference>
<gene>
    <name evidence="3" type="primary">LOC113696788</name>
</gene>